<comment type="caution">
    <text evidence="1">The sequence shown here is derived from an EMBL/GenBank/DDBJ whole genome shotgun (WGS) entry which is preliminary data.</text>
</comment>
<proteinExistence type="predicted"/>
<sequence length="50" mass="5293">MVMPAGTARAEDPLGQVIFPAKSAEGVPAAFIHPQAEFGSLHDKWTTRTG</sequence>
<gene>
    <name evidence="1" type="ORF">GLW04_17600</name>
</gene>
<dbReference type="Proteomes" id="UP000460949">
    <property type="component" value="Unassembled WGS sequence"/>
</dbReference>
<evidence type="ECO:0000313" key="2">
    <source>
        <dbReference type="Proteomes" id="UP000460949"/>
    </source>
</evidence>
<name>A0A845E6C3_9BACI</name>
<protein>
    <submittedName>
        <fullName evidence="1">Uncharacterized protein</fullName>
    </submittedName>
</protein>
<organism evidence="1 2">
    <name type="scientific">Halobacillus litoralis</name>
    <dbReference type="NCBI Taxonomy" id="45668"/>
    <lineage>
        <taxon>Bacteria</taxon>
        <taxon>Bacillati</taxon>
        <taxon>Bacillota</taxon>
        <taxon>Bacilli</taxon>
        <taxon>Bacillales</taxon>
        <taxon>Bacillaceae</taxon>
        <taxon>Halobacillus</taxon>
    </lineage>
</organism>
<dbReference type="AlphaFoldDB" id="A0A845E6C3"/>
<dbReference type="EMBL" id="WMET01000006">
    <property type="protein sequence ID" value="MYL21717.1"/>
    <property type="molecule type" value="Genomic_DNA"/>
</dbReference>
<reference evidence="1 2" key="1">
    <citation type="submission" date="2019-11" db="EMBL/GenBank/DDBJ databases">
        <title>Genome sequences of 17 halophilic strains isolated from different environments.</title>
        <authorList>
            <person name="Furrow R.E."/>
        </authorList>
    </citation>
    <scope>NUCLEOTIDE SEQUENCE [LARGE SCALE GENOMIC DNA]</scope>
    <source>
        <strain evidence="1 2">22511_23_Filter</strain>
    </source>
</reference>
<accession>A0A845E6C3</accession>
<dbReference type="RefSeq" id="WP_160839661.1">
    <property type="nucleotide sequence ID" value="NZ_WMET01000006.1"/>
</dbReference>
<evidence type="ECO:0000313" key="1">
    <source>
        <dbReference type="EMBL" id="MYL21717.1"/>
    </source>
</evidence>